<comment type="caution">
    <text evidence="7">The sequence shown here is derived from an EMBL/GenBank/DDBJ whole genome shotgun (WGS) entry which is preliminary data.</text>
</comment>
<evidence type="ECO:0000313" key="8">
    <source>
        <dbReference type="Proteomes" id="UP000494165"/>
    </source>
</evidence>
<feature type="compositionally biased region" description="Acidic residues" evidence="5">
    <location>
        <begin position="228"/>
        <end position="240"/>
    </location>
</feature>
<feature type="domain" description="MI" evidence="6">
    <location>
        <begin position="679"/>
        <end position="795"/>
    </location>
</feature>
<organism evidence="7 8">
    <name type="scientific">Cloeon dipterum</name>
    <dbReference type="NCBI Taxonomy" id="197152"/>
    <lineage>
        <taxon>Eukaryota</taxon>
        <taxon>Metazoa</taxon>
        <taxon>Ecdysozoa</taxon>
        <taxon>Arthropoda</taxon>
        <taxon>Hexapoda</taxon>
        <taxon>Insecta</taxon>
        <taxon>Pterygota</taxon>
        <taxon>Palaeoptera</taxon>
        <taxon>Ephemeroptera</taxon>
        <taxon>Pisciforma</taxon>
        <taxon>Baetidae</taxon>
        <taxon>Cloeon</taxon>
    </lineage>
</organism>
<feature type="compositionally biased region" description="Acidic residues" evidence="5">
    <location>
        <begin position="335"/>
        <end position="350"/>
    </location>
</feature>
<dbReference type="Pfam" id="PF02847">
    <property type="entry name" value="MA3"/>
    <property type="match status" value="1"/>
</dbReference>
<dbReference type="SUPFAM" id="SSF48371">
    <property type="entry name" value="ARM repeat"/>
    <property type="match status" value="1"/>
</dbReference>
<evidence type="ECO:0000256" key="2">
    <source>
        <dbReference type="ARBA" id="ARBA00006856"/>
    </source>
</evidence>
<feature type="compositionally biased region" description="Basic and acidic residues" evidence="5">
    <location>
        <begin position="79"/>
        <end position="89"/>
    </location>
</feature>
<dbReference type="InterPro" id="IPR003891">
    <property type="entry name" value="Initiation_fac_eIF4g_MI"/>
</dbReference>
<sequence>MVFMTSLPVDDNHPIHTGKAITTDASATTDYILKTQRYSIVHLSSIWHSSEITEIALMGFKGKQRPGKFKPKKKNGPKTRRDLRKEKRQEKKSKRRQHMFNKSNQDVEDEGNEDHVLPSEPMTKEVKTGLEKKPQKKKRKDDDEMNFMDFQKEKVKLEMDMEKRRIEQLREANEEEDRNIKSLEKLMKMNRRKSKKLPKAFVDEGLDYLLEVCDPTRLSAMQKTPDLLESDSDEFEDDLAEVTGKRPKKEIDEDQPKSDDNSEEMSGEECDEEEDDEEESIGDEEEEFGSMEEDFSEGELEEEMPASPKKEKAQKRVKFADEEETQAKKVKIDYAPDEDGEEDEAVKEEETWEDIYGRIRDKKGNVLQGVQGKYIPPALRAGTTDSVKLARLKRQMQGLLNRVAESNMASVASQMEQIILSNSRGDANQVLVQLLHALAPAGAVTPARMIAEHALLLAILHAHIGAEIGAAFLQSTVEKFDECYLSKKDVEDKTLNNLLQILCFMYCFKMFHCTLLFDILDRFGNSFEEKDVELILLVLKTVGPSLRKDDPAALKNVIIQLQKQASSCKAENSRVAFMMDILLAIKNNNMSKIPDYDPDLVDRLRKLLRALLRSGSSVSELKISLKDLLNAQKQGKWWVVGSAWQGAGPGEKSSSATTNSSEFSQKLLELARKQRMNTDLRRNVFCILMSAEDFIDAFEKVLHLGVKGQQEREIPYVILHCCLQEQTFNAYYAHISQKFCDYDRRFKMSIQCSIWDKIKELDSMTKSQIGNLASFTSFLVLNGGLTLAVLKVIEFSDLDKVHVKFIRQVLLKLLLTSKEEECIGAFTRVPSSPQLALFKEGMRLFLHRYILGSSKATSENKLLQERVLKAERAFVHPDSKVRF</sequence>
<evidence type="ECO:0000259" key="6">
    <source>
        <dbReference type="PROSITE" id="PS51366"/>
    </source>
</evidence>
<dbReference type="GO" id="GO:0042274">
    <property type="term" value="P:ribosomal small subunit biogenesis"/>
    <property type="evidence" value="ECO:0007669"/>
    <property type="project" value="TreeGrafter"/>
</dbReference>
<evidence type="ECO:0000256" key="1">
    <source>
        <dbReference type="ARBA" id="ARBA00004604"/>
    </source>
</evidence>
<accession>A0A8S1CHW1</accession>
<dbReference type="OrthoDB" id="10260961at2759"/>
<feature type="coiled-coil region" evidence="4">
    <location>
        <begin position="152"/>
        <end position="193"/>
    </location>
</feature>
<feature type="compositionally biased region" description="Basic and acidic residues" evidence="5">
    <location>
        <begin position="113"/>
        <end position="133"/>
    </location>
</feature>
<keyword evidence="3" id="KW-0539">Nucleus</keyword>
<dbReference type="InterPro" id="IPR050781">
    <property type="entry name" value="CWC22_splicing_factor"/>
</dbReference>
<evidence type="ECO:0000313" key="7">
    <source>
        <dbReference type="EMBL" id="CAB3369909.1"/>
    </source>
</evidence>
<keyword evidence="4" id="KW-0175">Coiled coil</keyword>
<feature type="region of interest" description="Disordered" evidence="5">
    <location>
        <begin position="63"/>
        <end position="144"/>
    </location>
</feature>
<feature type="region of interest" description="Disordered" evidence="5">
    <location>
        <begin position="223"/>
        <end position="350"/>
    </location>
</feature>
<comment type="subcellular location">
    <subcellularLocation>
        <location evidence="1">Nucleus</location>
        <location evidence="1">Nucleolus</location>
    </subcellularLocation>
</comment>
<dbReference type="AlphaFoldDB" id="A0A8S1CHW1"/>
<dbReference type="Proteomes" id="UP000494165">
    <property type="component" value="Unassembled WGS sequence"/>
</dbReference>
<evidence type="ECO:0000256" key="4">
    <source>
        <dbReference type="SAM" id="Coils"/>
    </source>
</evidence>
<dbReference type="EMBL" id="CADEPI010000048">
    <property type="protein sequence ID" value="CAB3369909.1"/>
    <property type="molecule type" value="Genomic_DNA"/>
</dbReference>
<gene>
    <name evidence="7" type="ORF">CLODIP_2_CD14064</name>
</gene>
<dbReference type="PANTHER" id="PTHR18034:SF4">
    <property type="entry name" value="NUCLEOLAR MIF4G DOMAIN-CONTAINING PROTEIN 1"/>
    <property type="match status" value="1"/>
</dbReference>
<comment type="similarity">
    <text evidence="2">Belongs to the CWC22 family.</text>
</comment>
<keyword evidence="8" id="KW-1185">Reference proteome</keyword>
<dbReference type="Pfam" id="PF02854">
    <property type="entry name" value="MIF4G"/>
    <property type="match status" value="1"/>
</dbReference>
<reference evidence="7 8" key="1">
    <citation type="submission" date="2020-04" db="EMBL/GenBank/DDBJ databases">
        <authorList>
            <person name="Alioto T."/>
            <person name="Alioto T."/>
            <person name="Gomez Garrido J."/>
        </authorList>
    </citation>
    <scope>NUCLEOTIDE SEQUENCE [LARGE SCALE GENOMIC DNA]</scope>
</reference>
<dbReference type="InterPro" id="IPR016024">
    <property type="entry name" value="ARM-type_fold"/>
</dbReference>
<feature type="compositionally biased region" description="Basic and acidic residues" evidence="5">
    <location>
        <begin position="249"/>
        <end position="260"/>
    </location>
</feature>
<dbReference type="FunFam" id="1.25.40.180:FF:000032">
    <property type="entry name" value="Nucleolar MIF4G domain-containing protein 1"/>
    <property type="match status" value="1"/>
</dbReference>
<dbReference type="PANTHER" id="PTHR18034">
    <property type="entry name" value="CELL CYCLE CONTROL PROTEIN CWF22-RELATED"/>
    <property type="match status" value="1"/>
</dbReference>
<dbReference type="PROSITE" id="PS51366">
    <property type="entry name" value="MI"/>
    <property type="match status" value="1"/>
</dbReference>
<feature type="compositionally biased region" description="Basic and acidic residues" evidence="5">
    <location>
        <begin position="325"/>
        <end position="334"/>
    </location>
</feature>
<feature type="compositionally biased region" description="Basic residues" evidence="5">
    <location>
        <begin position="63"/>
        <end position="78"/>
    </location>
</feature>
<name>A0A8S1CHW1_9INSE</name>
<evidence type="ECO:0000256" key="5">
    <source>
        <dbReference type="SAM" id="MobiDB-lite"/>
    </source>
</evidence>
<dbReference type="SMART" id="SM00544">
    <property type="entry name" value="MA3"/>
    <property type="match status" value="1"/>
</dbReference>
<dbReference type="SMART" id="SM00543">
    <property type="entry name" value="MIF4G"/>
    <property type="match status" value="1"/>
</dbReference>
<feature type="compositionally biased region" description="Acidic residues" evidence="5">
    <location>
        <begin position="261"/>
        <end position="304"/>
    </location>
</feature>
<evidence type="ECO:0000256" key="3">
    <source>
        <dbReference type="ARBA" id="ARBA00023242"/>
    </source>
</evidence>
<dbReference type="GO" id="GO:0003723">
    <property type="term" value="F:RNA binding"/>
    <property type="evidence" value="ECO:0007669"/>
    <property type="project" value="InterPro"/>
</dbReference>
<protein>
    <recommendedName>
        <fullName evidence="6">MI domain-containing protein</fullName>
    </recommendedName>
</protein>
<dbReference type="InterPro" id="IPR003890">
    <property type="entry name" value="MIF4G-like_typ-3"/>
</dbReference>
<dbReference type="Gene3D" id="1.25.40.180">
    <property type="match status" value="1"/>
</dbReference>
<proteinExistence type="inferred from homology"/>
<feature type="compositionally biased region" description="Basic residues" evidence="5">
    <location>
        <begin position="90"/>
        <end position="99"/>
    </location>
</feature>
<dbReference type="GO" id="GO:0005730">
    <property type="term" value="C:nucleolus"/>
    <property type="evidence" value="ECO:0007669"/>
    <property type="project" value="UniProtKB-SubCell"/>
</dbReference>